<dbReference type="AlphaFoldDB" id="A0A1Q9W4S9"/>
<dbReference type="Proteomes" id="UP000179636">
    <property type="component" value="Unassembled WGS sequence"/>
</dbReference>
<proteinExistence type="predicted"/>
<name>A0A1Q9W4S9_9MYCO</name>
<evidence type="ECO:0000313" key="1">
    <source>
        <dbReference type="EMBL" id="OHU00118.1"/>
    </source>
</evidence>
<keyword evidence="2" id="KW-1185">Reference proteome</keyword>
<dbReference type="InterPro" id="IPR049249">
    <property type="entry name" value="DUF6882"/>
</dbReference>
<organism evidence="1 2">
    <name type="scientific">Mycobacterium syngnathidarum</name>
    <dbReference type="NCBI Taxonomy" id="1908205"/>
    <lineage>
        <taxon>Bacteria</taxon>
        <taxon>Bacillati</taxon>
        <taxon>Actinomycetota</taxon>
        <taxon>Actinomycetes</taxon>
        <taxon>Mycobacteriales</taxon>
        <taxon>Mycobacteriaceae</taxon>
        <taxon>Mycobacterium</taxon>
    </lineage>
</organism>
<dbReference type="RefSeq" id="WP_070945152.1">
    <property type="nucleotide sequence ID" value="NZ_MLCL01000086.1"/>
</dbReference>
<accession>A0A1Q9W4S9</accession>
<reference evidence="1 2" key="1">
    <citation type="submission" date="2016-10" db="EMBL/GenBank/DDBJ databases">
        <title>Evaluation of Human, Animal and Environmental Mycobacterium chelonae Isolates by Core Genome Phylogenomic Analysis, Targeted Gene Comparison, and Anti-microbial Susceptibility Patterns: A Tale of Mistaken Identities.</title>
        <authorList>
            <person name="Fogelson S.B."/>
            <person name="Camus A.C."/>
            <person name="Lorenz W."/>
            <person name="Vasireddy R."/>
            <person name="Vasireddy S."/>
            <person name="Smith T."/>
            <person name="Brown-Elliott B.A."/>
            <person name="Wallace R.J.Jr."/>
            <person name="Hasan N.A."/>
            <person name="Reischl U."/>
            <person name="Sanchez S."/>
        </authorList>
    </citation>
    <scope>NUCLEOTIDE SEQUENCE [LARGE SCALE GENOMIC DNA]</scope>
    <source>
        <strain evidence="1 2">24999</strain>
    </source>
</reference>
<dbReference type="OrthoDB" id="7859927at2"/>
<protein>
    <submittedName>
        <fullName evidence="1">Uncharacterized protein</fullName>
    </submittedName>
</protein>
<accession>A0A1S1K585</accession>
<evidence type="ECO:0000313" key="2">
    <source>
        <dbReference type="Proteomes" id="UP000179636"/>
    </source>
</evidence>
<gene>
    <name evidence="1" type="ORF">BKG61_13420</name>
</gene>
<sequence length="231" mass="25052">MLEDMLLDAAIVQAEVQAYLVDLIGDGTPYDGAWNFDAETHLFSLASTSGVAPFVARGELLGAASPECETWQWGWANPDFPRPAEYGIAVLRDYGEQNGIAELRDAEVPLGDATAREFAWRMGAIASFSLGFAPCYTFALEDGIVGVIVLTDQRLQLPAPSAPRLLRCVGEALQTMPVAPRSVYVWAALREVPVEQIPGGMRVVLPDGQAEFLFDEHDRLINMSGQVLPSA</sequence>
<comment type="caution">
    <text evidence="1">The sequence shown here is derived from an EMBL/GenBank/DDBJ whole genome shotgun (WGS) entry which is preliminary data.</text>
</comment>
<dbReference type="STRING" id="1908205.BKG60_23865"/>
<dbReference type="Pfam" id="PF21813">
    <property type="entry name" value="DUF6882"/>
    <property type="match status" value="1"/>
</dbReference>
<dbReference type="EMBL" id="MLHV01000010">
    <property type="protein sequence ID" value="OHU00118.1"/>
    <property type="molecule type" value="Genomic_DNA"/>
</dbReference>